<keyword evidence="7" id="KW-0862">Zinc</keyword>
<comment type="similarity">
    <text evidence="1">Belongs to the peptidase M28 family. M28A subfamily.</text>
</comment>
<dbReference type="Gene3D" id="3.50.30.30">
    <property type="match status" value="1"/>
</dbReference>
<dbReference type="AlphaFoldDB" id="A0A852UZ20"/>
<dbReference type="Proteomes" id="UP000576393">
    <property type="component" value="Unassembled WGS sequence"/>
</dbReference>
<dbReference type="InterPro" id="IPR006311">
    <property type="entry name" value="TAT_signal"/>
</dbReference>
<dbReference type="GO" id="GO:0004177">
    <property type="term" value="F:aminopeptidase activity"/>
    <property type="evidence" value="ECO:0007669"/>
    <property type="project" value="UniProtKB-KW"/>
</dbReference>
<dbReference type="PANTHER" id="PTHR12147:SF26">
    <property type="entry name" value="PEPTIDASE M28 DOMAIN-CONTAINING PROTEIN"/>
    <property type="match status" value="1"/>
</dbReference>
<evidence type="ECO:0000313" key="11">
    <source>
        <dbReference type="EMBL" id="NYF40383.1"/>
    </source>
</evidence>
<evidence type="ECO:0000259" key="10">
    <source>
        <dbReference type="Pfam" id="PF04389"/>
    </source>
</evidence>
<dbReference type="InterPro" id="IPR007484">
    <property type="entry name" value="Peptidase_M28"/>
</dbReference>
<feature type="domain" description="Peptidase M28" evidence="10">
    <location>
        <begin position="271"/>
        <end position="486"/>
    </location>
</feature>
<protein>
    <submittedName>
        <fullName evidence="11">Aminopeptidase Y</fullName>
        <ecNumber evidence="11">3.4.11.15</ecNumber>
    </submittedName>
</protein>
<feature type="domain" description="PA" evidence="9">
    <location>
        <begin position="163"/>
        <end position="247"/>
    </location>
</feature>
<keyword evidence="6 11" id="KW-0378">Hydrolase</keyword>
<keyword evidence="4" id="KW-0479">Metal-binding</keyword>
<keyword evidence="12" id="KW-1185">Reference proteome</keyword>
<dbReference type="Pfam" id="PF04389">
    <property type="entry name" value="Peptidase_M28"/>
    <property type="match status" value="1"/>
</dbReference>
<sequence>MRLTSRRGMVRAATLVTAVTLPLALAAPAATAGTAASAATGVSDVLAEALAHQVKGKNVKKHLDALQSIADANGGNRAVGTPGYDASLAYVRDKVTRAGYKVSTTDVEFPVKWEEFSPSVLQQVSPEAKTYVNPTDFVTVTPSSGGDVTAQIQVVDPVIPPAPAPNTSTAGCESSDFAGFVPGRIALIQRGTCAFVDKALNAKAAGAAGVIFFNEGQPGRTDPFEFDIREWRFGFPVVIASTAVGLDLADSPGTVVHLKVDAKTTVGHAKNLIAESRLGAAGEVVMVGAHLDGVPEGPGINDNGSGSAAVLETALKMAHLPTKNRLRFAWWAGEELGLLGSDQYVAGLSQAERDRIRLYLNFDMVASPNDVTFLYDGDDSDAEGSGPGPDGSAGIEKVFERYYGKRGLPYKGTDFDGRSDYGAFIANGIPSGGIFTGAEGIKTAEEAARFGGTAGAPYDPCYHDVCDTISNINAAALDRNAKAIGYATARYAYDLTGIPDRNAAARTMSATAAPARVPAHGAAS</sequence>
<dbReference type="InterPro" id="IPR003137">
    <property type="entry name" value="PA_domain"/>
</dbReference>
<feature type="signal peptide" evidence="8">
    <location>
        <begin position="1"/>
        <end position="32"/>
    </location>
</feature>
<evidence type="ECO:0000256" key="1">
    <source>
        <dbReference type="ARBA" id="ARBA00005957"/>
    </source>
</evidence>
<dbReference type="EC" id="3.4.11.15" evidence="11"/>
<evidence type="ECO:0000259" key="9">
    <source>
        <dbReference type="Pfam" id="PF02225"/>
    </source>
</evidence>
<dbReference type="GO" id="GO:0006508">
    <property type="term" value="P:proteolysis"/>
    <property type="evidence" value="ECO:0007669"/>
    <property type="project" value="UniProtKB-KW"/>
</dbReference>
<evidence type="ECO:0000256" key="6">
    <source>
        <dbReference type="ARBA" id="ARBA00022801"/>
    </source>
</evidence>
<dbReference type="Pfam" id="PF02225">
    <property type="entry name" value="PA"/>
    <property type="match status" value="1"/>
</dbReference>
<dbReference type="GO" id="GO:0008235">
    <property type="term" value="F:metalloexopeptidase activity"/>
    <property type="evidence" value="ECO:0007669"/>
    <property type="project" value="InterPro"/>
</dbReference>
<organism evidence="11 12">
    <name type="scientific">Streptosporangium sandarakinum</name>
    <dbReference type="NCBI Taxonomy" id="1260955"/>
    <lineage>
        <taxon>Bacteria</taxon>
        <taxon>Bacillati</taxon>
        <taxon>Actinomycetota</taxon>
        <taxon>Actinomycetes</taxon>
        <taxon>Streptosporangiales</taxon>
        <taxon>Streptosporangiaceae</taxon>
        <taxon>Streptosporangium</taxon>
    </lineage>
</organism>
<comment type="caution">
    <text evidence="11">The sequence shown here is derived from an EMBL/GenBank/DDBJ whole genome shotgun (WGS) entry which is preliminary data.</text>
</comment>
<dbReference type="InterPro" id="IPR046450">
    <property type="entry name" value="PA_dom_sf"/>
</dbReference>
<feature type="chain" id="PRO_5039520281" evidence="8">
    <location>
        <begin position="33"/>
        <end position="524"/>
    </location>
</feature>
<evidence type="ECO:0000256" key="2">
    <source>
        <dbReference type="ARBA" id="ARBA00022438"/>
    </source>
</evidence>
<dbReference type="PANTHER" id="PTHR12147">
    <property type="entry name" value="METALLOPEPTIDASE M28 FAMILY MEMBER"/>
    <property type="match status" value="1"/>
</dbReference>
<keyword evidence="5 8" id="KW-0732">Signal</keyword>
<keyword evidence="3" id="KW-0645">Protease</keyword>
<name>A0A852UZ20_9ACTN</name>
<dbReference type="CDD" id="cd03876">
    <property type="entry name" value="M28_SGAP_like"/>
    <property type="match status" value="1"/>
</dbReference>
<dbReference type="Gene3D" id="3.40.630.10">
    <property type="entry name" value="Zn peptidases"/>
    <property type="match status" value="2"/>
</dbReference>
<gene>
    <name evidence="11" type="ORF">HDA43_002542</name>
</gene>
<evidence type="ECO:0000256" key="7">
    <source>
        <dbReference type="ARBA" id="ARBA00022833"/>
    </source>
</evidence>
<evidence type="ECO:0000256" key="8">
    <source>
        <dbReference type="SAM" id="SignalP"/>
    </source>
</evidence>
<accession>A0A852UZ20</accession>
<keyword evidence="2 11" id="KW-0031">Aminopeptidase</keyword>
<dbReference type="InterPro" id="IPR041756">
    <property type="entry name" value="M28_SGAP-like"/>
</dbReference>
<dbReference type="GO" id="GO:0046872">
    <property type="term" value="F:metal ion binding"/>
    <property type="evidence" value="ECO:0007669"/>
    <property type="project" value="UniProtKB-KW"/>
</dbReference>
<evidence type="ECO:0000256" key="5">
    <source>
        <dbReference type="ARBA" id="ARBA00022729"/>
    </source>
</evidence>
<dbReference type="EMBL" id="JACCCO010000001">
    <property type="protein sequence ID" value="NYF40383.1"/>
    <property type="molecule type" value="Genomic_DNA"/>
</dbReference>
<evidence type="ECO:0000313" key="12">
    <source>
        <dbReference type="Proteomes" id="UP000576393"/>
    </source>
</evidence>
<evidence type="ECO:0000256" key="3">
    <source>
        <dbReference type="ARBA" id="ARBA00022670"/>
    </source>
</evidence>
<dbReference type="PROSITE" id="PS51318">
    <property type="entry name" value="TAT"/>
    <property type="match status" value="1"/>
</dbReference>
<dbReference type="RefSeq" id="WP_179820089.1">
    <property type="nucleotide sequence ID" value="NZ_JACCCO010000001.1"/>
</dbReference>
<proteinExistence type="inferred from homology"/>
<dbReference type="SUPFAM" id="SSF53187">
    <property type="entry name" value="Zn-dependent exopeptidases"/>
    <property type="match status" value="1"/>
</dbReference>
<reference evidence="11 12" key="1">
    <citation type="submission" date="2020-07" db="EMBL/GenBank/DDBJ databases">
        <title>Sequencing the genomes of 1000 actinobacteria strains.</title>
        <authorList>
            <person name="Klenk H.-P."/>
        </authorList>
    </citation>
    <scope>NUCLEOTIDE SEQUENCE [LARGE SCALE GENOMIC DNA]</scope>
    <source>
        <strain evidence="11 12">DSM 45763</strain>
    </source>
</reference>
<dbReference type="SUPFAM" id="SSF52025">
    <property type="entry name" value="PA domain"/>
    <property type="match status" value="1"/>
</dbReference>
<dbReference type="InterPro" id="IPR045175">
    <property type="entry name" value="M28_fam"/>
</dbReference>
<evidence type="ECO:0000256" key="4">
    <source>
        <dbReference type="ARBA" id="ARBA00022723"/>
    </source>
</evidence>